<name>A0A9X3NE92_9ACTN</name>
<dbReference type="AlphaFoldDB" id="A0A9X3NE92"/>
<dbReference type="InterPro" id="IPR027417">
    <property type="entry name" value="P-loop_NTPase"/>
</dbReference>
<evidence type="ECO:0000313" key="2">
    <source>
        <dbReference type="Proteomes" id="UP001147653"/>
    </source>
</evidence>
<evidence type="ECO:0000313" key="1">
    <source>
        <dbReference type="EMBL" id="MDA0184913.1"/>
    </source>
</evidence>
<accession>A0A9X3NE92</accession>
<reference evidence="1" key="1">
    <citation type="submission" date="2022-10" db="EMBL/GenBank/DDBJ databases">
        <title>The WGS of Solirubrobacter phytolaccae KCTC 29190.</title>
        <authorList>
            <person name="Jiang Z."/>
        </authorList>
    </citation>
    <scope>NUCLEOTIDE SEQUENCE</scope>
    <source>
        <strain evidence="1">KCTC 29190</strain>
    </source>
</reference>
<keyword evidence="2" id="KW-1185">Reference proteome</keyword>
<dbReference type="Gene3D" id="3.40.50.300">
    <property type="entry name" value="P-loop containing nucleotide triphosphate hydrolases"/>
    <property type="match status" value="1"/>
</dbReference>
<dbReference type="EMBL" id="JAPDDP010000091">
    <property type="protein sequence ID" value="MDA0184913.1"/>
    <property type="molecule type" value="Genomic_DNA"/>
</dbReference>
<sequence>MVRLTTNLPRLRTALTAARTNDVERVKQALRESDVVAVAGEAEVGISTVLMHATRDEQAIVIDLRAATGDAHVAWMVARGLARRSLGAEELSRVSRPASEQSNKSRQAFARLTQELGRDAAALAVSGPPAMSRSGIATRELLEGLPSSSSGPILWIDHLQAPGLTPRHPLDASELLWSVRSAQQRGKVRVLVSGHTTSMTAAFDESSAFFGDGVWITLGRPDAGVWQGVAREALPVGETAELSWYLEMAELAEAHPPTMLLALGLYADAADHVPALEMWQYMLSLDDGLASRAVLHARTLHRLGGRALLQIADGRGPYRDAAGVGPQEIQRAVTRLHQAGLLTQPARGIWRLTNPLLAGRLQYDPWLRANED</sequence>
<comment type="caution">
    <text evidence="1">The sequence shown here is derived from an EMBL/GenBank/DDBJ whole genome shotgun (WGS) entry which is preliminary data.</text>
</comment>
<protein>
    <submittedName>
        <fullName evidence="1">Uncharacterized protein</fullName>
    </submittedName>
</protein>
<gene>
    <name evidence="1" type="ORF">OJ997_31710</name>
</gene>
<dbReference type="Proteomes" id="UP001147653">
    <property type="component" value="Unassembled WGS sequence"/>
</dbReference>
<proteinExistence type="predicted"/>
<organism evidence="1 2">
    <name type="scientific">Solirubrobacter phytolaccae</name>
    <dbReference type="NCBI Taxonomy" id="1404360"/>
    <lineage>
        <taxon>Bacteria</taxon>
        <taxon>Bacillati</taxon>
        <taxon>Actinomycetota</taxon>
        <taxon>Thermoleophilia</taxon>
        <taxon>Solirubrobacterales</taxon>
        <taxon>Solirubrobacteraceae</taxon>
        <taxon>Solirubrobacter</taxon>
    </lineage>
</organism>
<dbReference type="RefSeq" id="WP_270029374.1">
    <property type="nucleotide sequence ID" value="NZ_JAPDDP010000091.1"/>
</dbReference>